<dbReference type="EMBL" id="CAADFE010000099">
    <property type="protein sequence ID" value="VFJ76107.1"/>
    <property type="molecule type" value="Genomic_DNA"/>
</dbReference>
<sequence>MPENTDSIPKKADLDKITKLLDIQYQPLLDVGGTQSLNKPLPGYQAITDDTARFVEKDAQILISTPPFSPVSNRGLPT</sequence>
<accession>A0A450SNR2</accession>
<protein>
    <submittedName>
        <fullName evidence="1">Uncharacterized protein</fullName>
    </submittedName>
</protein>
<dbReference type="AlphaFoldDB" id="A0A450SNR2"/>
<evidence type="ECO:0000313" key="1">
    <source>
        <dbReference type="EMBL" id="VFJ55486.1"/>
    </source>
</evidence>
<name>A0A450SNR2_9GAMM</name>
<organism evidence="1">
    <name type="scientific">Candidatus Kentrum sp. FW</name>
    <dbReference type="NCBI Taxonomy" id="2126338"/>
    <lineage>
        <taxon>Bacteria</taxon>
        <taxon>Pseudomonadati</taxon>
        <taxon>Pseudomonadota</taxon>
        <taxon>Gammaproteobacteria</taxon>
        <taxon>Candidatus Kentrum</taxon>
    </lineage>
</organism>
<dbReference type="EMBL" id="CAADFD010000023">
    <property type="protein sequence ID" value="VFJ55486.1"/>
    <property type="molecule type" value="Genomic_DNA"/>
</dbReference>
<gene>
    <name evidence="1" type="ORF">BECKFW1821B_GA0114236_102318</name>
    <name evidence="2" type="ORF">BECKFW1821C_GA0114237_10993</name>
</gene>
<reference evidence="1" key="1">
    <citation type="submission" date="2019-02" db="EMBL/GenBank/DDBJ databases">
        <authorList>
            <person name="Gruber-Vodicka R. H."/>
            <person name="Seah K. B. B."/>
        </authorList>
    </citation>
    <scope>NUCLEOTIDE SEQUENCE</scope>
    <source>
        <strain evidence="1">BECK_BZ106</strain>
        <strain evidence="2">BECK_BZ131</strain>
    </source>
</reference>
<proteinExistence type="predicted"/>
<evidence type="ECO:0000313" key="2">
    <source>
        <dbReference type="EMBL" id="VFJ76107.1"/>
    </source>
</evidence>